<protein>
    <submittedName>
        <fullName evidence="1">Uncharacterized protein</fullName>
    </submittedName>
</protein>
<reference evidence="1" key="1">
    <citation type="journal article" date="2015" name="Proc. Natl. Acad. Sci. U.S.A.">
        <title>Networks of energetic and metabolic interactions define dynamics in microbial communities.</title>
        <authorList>
            <person name="Embree M."/>
            <person name="Liu J.K."/>
            <person name="Al-Bassam M.M."/>
            <person name="Zengler K."/>
        </authorList>
    </citation>
    <scope>NUCLEOTIDE SEQUENCE</scope>
</reference>
<proteinExistence type="predicted"/>
<name>A0A0W8FHR3_9ZZZZ</name>
<accession>A0A0W8FHR3</accession>
<gene>
    <name evidence="1" type="ORF">ASZ90_009830</name>
</gene>
<comment type="caution">
    <text evidence="1">The sequence shown here is derived from an EMBL/GenBank/DDBJ whole genome shotgun (WGS) entry which is preliminary data.</text>
</comment>
<dbReference type="EMBL" id="LNQE01001193">
    <property type="protein sequence ID" value="KUG20440.1"/>
    <property type="molecule type" value="Genomic_DNA"/>
</dbReference>
<sequence>MLESIADSGFWLNESRRIRAGDPEVAIDHGLAADRRVRYVHIPCLT</sequence>
<evidence type="ECO:0000313" key="1">
    <source>
        <dbReference type="EMBL" id="KUG20440.1"/>
    </source>
</evidence>
<organism evidence="1">
    <name type="scientific">hydrocarbon metagenome</name>
    <dbReference type="NCBI Taxonomy" id="938273"/>
    <lineage>
        <taxon>unclassified sequences</taxon>
        <taxon>metagenomes</taxon>
        <taxon>ecological metagenomes</taxon>
    </lineage>
</organism>
<dbReference type="AlphaFoldDB" id="A0A0W8FHR3"/>